<evidence type="ECO:0000256" key="5">
    <source>
        <dbReference type="ARBA" id="ARBA00022763"/>
    </source>
</evidence>
<dbReference type="GO" id="GO:0046872">
    <property type="term" value="F:metal ion binding"/>
    <property type="evidence" value="ECO:0007669"/>
    <property type="project" value="UniProtKB-KW"/>
</dbReference>
<dbReference type="CTD" id="38594"/>
<keyword evidence="2" id="KW-0540">Nuclease</keyword>
<dbReference type="InterPro" id="IPR008918">
    <property type="entry name" value="HhH2"/>
</dbReference>
<evidence type="ECO:0000256" key="9">
    <source>
        <dbReference type="ARBA" id="ARBA00023242"/>
    </source>
</evidence>
<dbReference type="InterPro" id="IPR036279">
    <property type="entry name" value="5-3_exonuclease_C_sf"/>
</dbReference>
<keyword evidence="4 15" id="KW-0255">Endonuclease</keyword>
<keyword evidence="9" id="KW-0539">Nucleus</keyword>
<keyword evidence="5" id="KW-0227">DNA damage</keyword>
<evidence type="ECO:0000256" key="2">
    <source>
        <dbReference type="ARBA" id="ARBA00022722"/>
    </source>
</evidence>
<sequence>MGVKDLWNVLSPLCETKPLFELQGKTIAIDLSCWIVDSQSVTDNAAQPKMYLRFNSCYHRNLYFRTSYLLLQGISPVFVLEGKAPDLKHKTIAQRNDTRRGIVSRVTANKGGRSRFNNVLRECEKMLKYMGLACVQGYGEAEAMCAYLNEDGLVDGCVSQDSDCFLYGANVVYRNFCASQGNKSASGGAIDKYTMEKIEQVFNLNRRKMIAMALLCGCDYGDGVSGVGKEAALKLFKFLDKEGEDVLDRIKSWRTDKKFDMMEAELSNSNICTSCGHLGKIRVHAKTGCVDCGTFSKCKESYKERRAFISNEVSLRKKALLIEDFPNQELIDEFLVRKGPVPTALSLEWKQPQIIEFVHFMERQLGWAPEYTVTKILPLATRWQLLHLPAIMLKQRLSVSHYIVPVAIKKIRNIRCIASYEVLWKAETGNLKELLEQVKADNNDETNILEELITIEPQNMVQNCYPDLVKEFDDARNAKKKKKPVTSRRKKAATVLSSENEETVPESKATRRKRENKPSSAIGNRKIDEFMVVNKLAELEESFGRLSVTPKRSKQENKNTKKVQEKIPCKILSTQRKQDPQIERVLATERVARNFNNTLDKMFDELTPEDFASDPEEENLNMSEIIQKICSTDRTNTNAISCETPVRNVPPEQNLWNHESADEFDELNITYVPLSQRLTAS</sequence>
<evidence type="ECO:0000256" key="8">
    <source>
        <dbReference type="ARBA" id="ARBA00023204"/>
    </source>
</evidence>
<evidence type="ECO:0000259" key="12">
    <source>
        <dbReference type="SMART" id="SM00484"/>
    </source>
</evidence>
<dbReference type="InterPro" id="IPR006085">
    <property type="entry name" value="XPG_DNA_repair_N"/>
</dbReference>
<dbReference type="PANTHER" id="PTHR11081:SF70">
    <property type="entry name" value="FLAP ENDONUCLEASE GEN HOMOLOG 1"/>
    <property type="match status" value="1"/>
</dbReference>
<keyword evidence="6" id="KW-0378">Hydrolase</keyword>
<protein>
    <submittedName>
        <fullName evidence="15">Flap endonuclease GEN isoform X1</fullName>
    </submittedName>
</protein>
<dbReference type="SUPFAM" id="SSF88723">
    <property type="entry name" value="PIN domain-like"/>
    <property type="match status" value="1"/>
</dbReference>
<evidence type="ECO:0000256" key="11">
    <source>
        <dbReference type="SAM" id="MobiDB-lite"/>
    </source>
</evidence>
<dbReference type="SMART" id="SM00485">
    <property type="entry name" value="XPGN"/>
    <property type="match status" value="1"/>
</dbReference>
<dbReference type="InterPro" id="IPR006086">
    <property type="entry name" value="XPG-I_dom"/>
</dbReference>
<reference evidence="15" key="1">
    <citation type="submission" date="2025-08" db="UniProtKB">
        <authorList>
            <consortium name="RefSeq"/>
        </authorList>
    </citation>
    <scope>IDENTIFICATION</scope>
</reference>
<dbReference type="InterPro" id="IPR041012">
    <property type="entry name" value="GEN_chromo"/>
</dbReference>
<keyword evidence="3" id="KW-0479">Metal-binding</keyword>
<keyword evidence="14" id="KW-1185">Reference proteome</keyword>
<name>A0AAJ7RGQ6_CEPCN</name>
<evidence type="ECO:0000256" key="4">
    <source>
        <dbReference type="ARBA" id="ARBA00022759"/>
    </source>
</evidence>
<dbReference type="FunFam" id="1.10.150.20:FF:000030">
    <property type="entry name" value="Flap endonuclease GEN-like 1"/>
    <property type="match status" value="1"/>
</dbReference>
<dbReference type="GeneID" id="107267518"/>
<evidence type="ECO:0000313" key="15">
    <source>
        <dbReference type="RefSeq" id="XP_024940601.1"/>
    </source>
</evidence>
<comment type="similarity">
    <text evidence="10">Belongs to the XPG/RAD2 endonuclease family. GEN subfamily.</text>
</comment>
<dbReference type="SUPFAM" id="SSF47807">
    <property type="entry name" value="5' to 3' exonuclease, C-terminal subdomain"/>
    <property type="match status" value="1"/>
</dbReference>
<feature type="domain" description="XPG N-terminal" evidence="13">
    <location>
        <begin position="1"/>
        <end position="102"/>
    </location>
</feature>
<dbReference type="PRINTS" id="PR00853">
    <property type="entry name" value="XPGRADSUPER"/>
</dbReference>
<evidence type="ECO:0000256" key="7">
    <source>
        <dbReference type="ARBA" id="ARBA00022842"/>
    </source>
</evidence>
<dbReference type="GO" id="GO:0008821">
    <property type="term" value="F:crossover junction DNA endonuclease activity"/>
    <property type="evidence" value="ECO:0007669"/>
    <property type="project" value="UniProtKB-ARBA"/>
</dbReference>
<dbReference type="Gene3D" id="3.40.50.1010">
    <property type="entry name" value="5'-nuclease"/>
    <property type="match status" value="1"/>
</dbReference>
<dbReference type="SMART" id="SM00484">
    <property type="entry name" value="XPGI"/>
    <property type="match status" value="1"/>
</dbReference>
<evidence type="ECO:0000256" key="6">
    <source>
        <dbReference type="ARBA" id="ARBA00022801"/>
    </source>
</evidence>
<dbReference type="GO" id="GO:0000400">
    <property type="term" value="F:four-way junction DNA binding"/>
    <property type="evidence" value="ECO:0007669"/>
    <property type="project" value="TreeGrafter"/>
</dbReference>
<evidence type="ECO:0000256" key="3">
    <source>
        <dbReference type="ARBA" id="ARBA00022723"/>
    </source>
</evidence>
<dbReference type="AlphaFoldDB" id="A0AAJ7RGQ6"/>
<feature type="domain" description="XPG-I" evidence="12">
    <location>
        <begin position="128"/>
        <end position="204"/>
    </location>
</feature>
<dbReference type="SMART" id="SM00279">
    <property type="entry name" value="HhH2"/>
    <property type="match status" value="1"/>
</dbReference>
<dbReference type="CDD" id="cd09869">
    <property type="entry name" value="PIN_GEN1"/>
    <property type="match status" value="1"/>
</dbReference>
<dbReference type="Proteomes" id="UP000694920">
    <property type="component" value="Unplaced"/>
</dbReference>
<dbReference type="Pfam" id="PF00752">
    <property type="entry name" value="XPG_N"/>
    <property type="match status" value="1"/>
</dbReference>
<dbReference type="GO" id="GO:0006281">
    <property type="term" value="P:DNA repair"/>
    <property type="evidence" value="ECO:0007669"/>
    <property type="project" value="UniProtKB-KW"/>
</dbReference>
<comment type="cofactor">
    <cofactor evidence="1">
        <name>Mg(2+)</name>
        <dbReference type="ChEBI" id="CHEBI:18420"/>
    </cofactor>
</comment>
<dbReference type="Pfam" id="PF00867">
    <property type="entry name" value="XPG_I"/>
    <property type="match status" value="1"/>
</dbReference>
<dbReference type="PANTHER" id="PTHR11081">
    <property type="entry name" value="FLAP ENDONUCLEASE FAMILY MEMBER"/>
    <property type="match status" value="1"/>
</dbReference>
<feature type="region of interest" description="Disordered" evidence="11">
    <location>
        <begin position="476"/>
        <end position="522"/>
    </location>
</feature>
<organism evidence="14 15">
    <name type="scientific">Cephus cinctus</name>
    <name type="common">Wheat stem sawfly</name>
    <dbReference type="NCBI Taxonomy" id="211228"/>
    <lineage>
        <taxon>Eukaryota</taxon>
        <taxon>Metazoa</taxon>
        <taxon>Ecdysozoa</taxon>
        <taxon>Arthropoda</taxon>
        <taxon>Hexapoda</taxon>
        <taxon>Insecta</taxon>
        <taxon>Pterygota</taxon>
        <taxon>Neoptera</taxon>
        <taxon>Endopterygota</taxon>
        <taxon>Hymenoptera</taxon>
        <taxon>Cephoidea</taxon>
        <taxon>Cephidae</taxon>
        <taxon>Cephus</taxon>
    </lineage>
</organism>
<evidence type="ECO:0000313" key="14">
    <source>
        <dbReference type="Proteomes" id="UP000694920"/>
    </source>
</evidence>
<gene>
    <name evidence="15" type="primary">LOC107267518</name>
</gene>
<accession>A0AAJ7RGQ6</accession>
<feature type="compositionally biased region" description="Basic residues" evidence="11">
    <location>
        <begin position="478"/>
        <end position="492"/>
    </location>
</feature>
<evidence type="ECO:0000256" key="1">
    <source>
        <dbReference type="ARBA" id="ARBA00001946"/>
    </source>
</evidence>
<dbReference type="InterPro" id="IPR029060">
    <property type="entry name" value="PIN-like_dom_sf"/>
</dbReference>
<dbReference type="InterPro" id="IPR006084">
    <property type="entry name" value="XPG/Rad2"/>
</dbReference>
<dbReference type="Pfam" id="PF18704">
    <property type="entry name" value="Chromo_2"/>
    <property type="match status" value="1"/>
</dbReference>
<keyword evidence="7" id="KW-0460">Magnesium</keyword>
<evidence type="ECO:0000256" key="10">
    <source>
        <dbReference type="ARBA" id="ARBA00038112"/>
    </source>
</evidence>
<dbReference type="GO" id="GO:0017108">
    <property type="term" value="F:5'-flap endonuclease activity"/>
    <property type="evidence" value="ECO:0007669"/>
    <property type="project" value="TreeGrafter"/>
</dbReference>
<keyword evidence="8" id="KW-0234">DNA repair</keyword>
<dbReference type="Gene3D" id="1.10.150.20">
    <property type="entry name" value="5' to 3' exonuclease, C-terminal subdomain"/>
    <property type="match status" value="1"/>
</dbReference>
<dbReference type="RefSeq" id="XP_024940601.1">
    <property type="nucleotide sequence ID" value="XM_025084833.1"/>
</dbReference>
<evidence type="ECO:0000259" key="13">
    <source>
        <dbReference type="SMART" id="SM00485"/>
    </source>
</evidence>
<proteinExistence type="inferred from homology"/>